<reference evidence="2 3" key="1">
    <citation type="submission" date="2019-06" db="EMBL/GenBank/DDBJ databases">
        <title>A chromosomal-level reference genome of Carpinus fangiana (Coryloideae, Betulaceae).</title>
        <authorList>
            <person name="Yang X."/>
            <person name="Wang Z."/>
            <person name="Zhang L."/>
            <person name="Hao G."/>
            <person name="Liu J."/>
            <person name="Yang Y."/>
        </authorList>
    </citation>
    <scope>NUCLEOTIDE SEQUENCE [LARGE SCALE GENOMIC DNA]</scope>
    <source>
        <strain evidence="2">Cfa_2016G</strain>
        <tissue evidence="2">Leaf</tissue>
    </source>
</reference>
<evidence type="ECO:0000256" key="1">
    <source>
        <dbReference type="SAM" id="MobiDB-lite"/>
    </source>
</evidence>
<gene>
    <name evidence="2" type="ORF">FH972_012788</name>
</gene>
<evidence type="ECO:0000313" key="2">
    <source>
        <dbReference type="EMBL" id="KAE8055985.1"/>
    </source>
</evidence>
<sequence>MNAVLLADDLKVALRVKVNNKGLVGHKDIASYVRERPLKVDANGEPSASTLGVDADSPSLASTFSGR</sequence>
<accession>A0A5N6R781</accession>
<name>A0A5N6R781_9ROSI</name>
<feature type="region of interest" description="Disordered" evidence="1">
    <location>
        <begin position="41"/>
        <end position="67"/>
    </location>
</feature>
<dbReference type="EMBL" id="CM017325">
    <property type="protein sequence ID" value="KAE8055985.1"/>
    <property type="molecule type" value="Genomic_DNA"/>
</dbReference>
<protein>
    <submittedName>
        <fullName evidence="2">Uncharacterized protein</fullName>
    </submittedName>
</protein>
<dbReference type="AlphaFoldDB" id="A0A5N6R781"/>
<dbReference type="Proteomes" id="UP000327013">
    <property type="component" value="Chromosome 5"/>
</dbReference>
<evidence type="ECO:0000313" key="3">
    <source>
        <dbReference type="Proteomes" id="UP000327013"/>
    </source>
</evidence>
<proteinExistence type="predicted"/>
<keyword evidence="3" id="KW-1185">Reference proteome</keyword>
<organism evidence="2 3">
    <name type="scientific">Carpinus fangiana</name>
    <dbReference type="NCBI Taxonomy" id="176857"/>
    <lineage>
        <taxon>Eukaryota</taxon>
        <taxon>Viridiplantae</taxon>
        <taxon>Streptophyta</taxon>
        <taxon>Embryophyta</taxon>
        <taxon>Tracheophyta</taxon>
        <taxon>Spermatophyta</taxon>
        <taxon>Magnoliopsida</taxon>
        <taxon>eudicotyledons</taxon>
        <taxon>Gunneridae</taxon>
        <taxon>Pentapetalae</taxon>
        <taxon>rosids</taxon>
        <taxon>fabids</taxon>
        <taxon>Fagales</taxon>
        <taxon>Betulaceae</taxon>
        <taxon>Carpinus</taxon>
    </lineage>
</organism>